<keyword evidence="4" id="KW-1185">Reference proteome</keyword>
<dbReference type="Pfam" id="PF10604">
    <property type="entry name" value="Polyketide_cyc2"/>
    <property type="match status" value="1"/>
</dbReference>
<evidence type="ECO:0000313" key="2">
    <source>
        <dbReference type="EMBL" id="SPZ16387.1"/>
    </source>
</evidence>
<dbReference type="PANTHER" id="PTHR39332">
    <property type="entry name" value="BLL4707 PROTEIN"/>
    <property type="match status" value="1"/>
</dbReference>
<dbReference type="AlphaFoldDB" id="A0A2X2D6M8"/>
<evidence type="ECO:0000313" key="3">
    <source>
        <dbReference type="Proteomes" id="UP000250443"/>
    </source>
</evidence>
<dbReference type="EMBL" id="UAUF01000015">
    <property type="protein sequence ID" value="SPZ16387.1"/>
    <property type="molecule type" value="Genomic_DNA"/>
</dbReference>
<proteinExistence type="predicted"/>
<reference evidence="1 4" key="2">
    <citation type="submission" date="2020-10" db="EMBL/GenBank/DDBJ databases">
        <title>Genome sequences of Pseudomonas isolates.</title>
        <authorList>
            <person name="Wessels L."/>
            <person name="Reich F."/>
            <person name="Hammerl J."/>
        </authorList>
    </citation>
    <scope>NUCLEOTIDE SEQUENCE [LARGE SCALE GENOMIC DNA]</scope>
    <source>
        <strain evidence="1 4">20-MO00624-0</strain>
    </source>
</reference>
<dbReference type="CDD" id="cd07821">
    <property type="entry name" value="PYR_PYL_RCAR_like"/>
    <property type="match status" value="1"/>
</dbReference>
<evidence type="ECO:0000313" key="4">
    <source>
        <dbReference type="Proteomes" id="UP000626180"/>
    </source>
</evidence>
<reference evidence="2 3" key="1">
    <citation type="submission" date="2018-06" db="EMBL/GenBank/DDBJ databases">
        <authorList>
            <consortium name="Pathogen Informatics"/>
            <person name="Doyle S."/>
        </authorList>
    </citation>
    <scope>NUCLEOTIDE SEQUENCE [LARGE SCALE GENOMIC DNA]</scope>
    <source>
        <strain evidence="2 3">NCTC11842</strain>
    </source>
</reference>
<dbReference type="EMBL" id="JADMCD010000005">
    <property type="protein sequence ID" value="MBF8641333.1"/>
    <property type="molecule type" value="Genomic_DNA"/>
</dbReference>
<protein>
    <submittedName>
        <fullName evidence="2">Polyketide cyclase / dehydrase and lipid transport</fullName>
    </submittedName>
    <submittedName>
        <fullName evidence="1">SRPBCC family protein</fullName>
    </submittedName>
</protein>
<accession>A0A2X2D6M8</accession>
<sequence length="139" mass="15597">MTNAYASIKIDVDADQIWQLMGGFGSLPDWLPFVVESQLSEGGRVRHLKDIEGNVIIERLLSFNEAEKSYRYTIIEGPAPIKDYDSTLRVLTDVSGKSAKVEWFCTFTATHISQAEAESLFTQFYQDGLTALKQAVEAR</sequence>
<dbReference type="InterPro" id="IPR019587">
    <property type="entry name" value="Polyketide_cyclase/dehydratase"/>
</dbReference>
<name>A0A2X2D6M8_PSELU</name>
<gene>
    <name evidence="1" type="ORF">IRZ65_11630</name>
    <name evidence="2" type="ORF">NCTC11842_05419</name>
</gene>
<dbReference type="Proteomes" id="UP000250443">
    <property type="component" value="Unassembled WGS sequence"/>
</dbReference>
<organism evidence="2 3">
    <name type="scientific">Pseudomonas luteola</name>
    <dbReference type="NCBI Taxonomy" id="47886"/>
    <lineage>
        <taxon>Bacteria</taxon>
        <taxon>Pseudomonadati</taxon>
        <taxon>Pseudomonadota</taxon>
        <taxon>Gammaproteobacteria</taxon>
        <taxon>Pseudomonadales</taxon>
        <taxon>Pseudomonadaceae</taxon>
        <taxon>Pseudomonas</taxon>
    </lineage>
</organism>
<dbReference type="InterPro" id="IPR023393">
    <property type="entry name" value="START-like_dom_sf"/>
</dbReference>
<evidence type="ECO:0000313" key="1">
    <source>
        <dbReference type="EMBL" id="MBF8641333.1"/>
    </source>
</evidence>
<dbReference type="Proteomes" id="UP000626180">
    <property type="component" value="Unassembled WGS sequence"/>
</dbReference>
<dbReference type="SUPFAM" id="SSF55961">
    <property type="entry name" value="Bet v1-like"/>
    <property type="match status" value="1"/>
</dbReference>
<dbReference type="PANTHER" id="PTHR39332:SF7">
    <property type="entry name" value="SRPBCC FAMILY PROTEIN"/>
    <property type="match status" value="1"/>
</dbReference>
<dbReference type="RefSeq" id="WP_010799009.1">
    <property type="nucleotide sequence ID" value="NZ_CP069263.1"/>
</dbReference>
<dbReference type="Gene3D" id="3.30.530.20">
    <property type="match status" value="1"/>
</dbReference>